<reference evidence="1" key="2">
    <citation type="submission" date="2021-03" db="UniProtKB">
        <authorList>
            <consortium name="EnsemblPlants"/>
        </authorList>
    </citation>
    <scope>IDENTIFICATION</scope>
</reference>
<evidence type="ECO:0000313" key="1">
    <source>
        <dbReference type="EnsemblPlants" id="cds.evm.model.07.925"/>
    </source>
</evidence>
<dbReference type="Gramene" id="evm.model.07.925">
    <property type="protein sequence ID" value="cds.evm.model.07.925"/>
    <property type="gene ID" value="evm.TU.07.925"/>
</dbReference>
<reference evidence="1" key="1">
    <citation type="submission" date="2018-11" db="EMBL/GenBank/DDBJ databases">
        <authorList>
            <person name="Grassa J C."/>
        </authorList>
    </citation>
    <scope>NUCLEOTIDE SEQUENCE [LARGE SCALE GENOMIC DNA]</scope>
</reference>
<protein>
    <submittedName>
        <fullName evidence="1">Uncharacterized protein</fullName>
    </submittedName>
</protein>
<dbReference type="Proteomes" id="UP000596661">
    <property type="component" value="Chromosome 7"/>
</dbReference>
<dbReference type="EnsemblPlants" id="evm.model.07.925">
    <property type="protein sequence ID" value="cds.evm.model.07.925"/>
    <property type="gene ID" value="evm.TU.07.925"/>
</dbReference>
<keyword evidence="2" id="KW-1185">Reference proteome</keyword>
<organism evidence="1 2">
    <name type="scientific">Cannabis sativa</name>
    <name type="common">Hemp</name>
    <name type="synonym">Marijuana</name>
    <dbReference type="NCBI Taxonomy" id="3483"/>
    <lineage>
        <taxon>Eukaryota</taxon>
        <taxon>Viridiplantae</taxon>
        <taxon>Streptophyta</taxon>
        <taxon>Embryophyta</taxon>
        <taxon>Tracheophyta</taxon>
        <taxon>Spermatophyta</taxon>
        <taxon>Magnoliopsida</taxon>
        <taxon>eudicotyledons</taxon>
        <taxon>Gunneridae</taxon>
        <taxon>Pentapetalae</taxon>
        <taxon>rosids</taxon>
        <taxon>fabids</taxon>
        <taxon>Rosales</taxon>
        <taxon>Cannabaceae</taxon>
        <taxon>Cannabis</taxon>
    </lineage>
</organism>
<sequence>MMVNHEMVKDAELVVRLVGESTGQWLNGRTWKWLGLRWSGTRTVGSWSGEIEVVWVLGSTGLSNWRLCAIWVLRIRLGWVSFGWLDWALEWWWRWTAGSLVIQVGDGAAGDEVDGEDGDGRRCVGW</sequence>
<proteinExistence type="predicted"/>
<dbReference type="AlphaFoldDB" id="A0A803Q716"/>
<dbReference type="EMBL" id="UZAU01000650">
    <property type="status" value="NOT_ANNOTATED_CDS"/>
    <property type="molecule type" value="Genomic_DNA"/>
</dbReference>
<accession>A0A803Q716</accession>
<evidence type="ECO:0000313" key="2">
    <source>
        <dbReference type="Proteomes" id="UP000596661"/>
    </source>
</evidence>
<name>A0A803Q716_CANSA</name>